<proteinExistence type="predicted"/>
<dbReference type="InterPro" id="IPR003675">
    <property type="entry name" value="Rce1/LyrA-like_dom"/>
</dbReference>
<accession>A0A1H6AYH5</accession>
<dbReference type="AlphaFoldDB" id="A0A1H6AYH5"/>
<feature type="transmembrane region" description="Helical" evidence="1">
    <location>
        <begin position="84"/>
        <end position="108"/>
    </location>
</feature>
<dbReference type="OrthoDB" id="7564474at2"/>
<dbReference type="RefSeq" id="WP_103914460.1">
    <property type="nucleotide sequence ID" value="NZ_FNUS01000007.1"/>
</dbReference>
<evidence type="ECO:0000313" key="3">
    <source>
        <dbReference type="EMBL" id="SEG53648.1"/>
    </source>
</evidence>
<evidence type="ECO:0000313" key="4">
    <source>
        <dbReference type="Proteomes" id="UP000236738"/>
    </source>
</evidence>
<gene>
    <name evidence="3" type="ORF">SAMN05421847_2603</name>
</gene>
<feature type="transmembrane region" description="Helical" evidence="1">
    <location>
        <begin position="237"/>
        <end position="253"/>
    </location>
</feature>
<keyword evidence="1" id="KW-1133">Transmembrane helix</keyword>
<keyword evidence="3" id="KW-0645">Protease</keyword>
<evidence type="ECO:0000259" key="2">
    <source>
        <dbReference type="Pfam" id="PF02517"/>
    </source>
</evidence>
<feature type="domain" description="CAAX prenyl protease 2/Lysostaphin resistance protein A-like" evidence="2">
    <location>
        <begin position="125"/>
        <end position="214"/>
    </location>
</feature>
<keyword evidence="4" id="KW-1185">Reference proteome</keyword>
<feature type="transmembrane region" description="Helical" evidence="1">
    <location>
        <begin position="44"/>
        <end position="64"/>
    </location>
</feature>
<feature type="transmembrane region" description="Helical" evidence="1">
    <location>
        <begin position="156"/>
        <end position="173"/>
    </location>
</feature>
<reference evidence="4" key="1">
    <citation type="submission" date="2016-10" db="EMBL/GenBank/DDBJ databases">
        <authorList>
            <person name="Varghese N."/>
            <person name="Submissions S."/>
        </authorList>
    </citation>
    <scope>NUCLEOTIDE SEQUENCE [LARGE SCALE GENOMIC DNA]</scope>
    <source>
        <strain evidence="4">DSM 21580</strain>
    </source>
</reference>
<dbReference type="Pfam" id="PF02517">
    <property type="entry name" value="Rce1-like"/>
    <property type="match status" value="1"/>
</dbReference>
<sequence length="261" mass="30682">MGKIFRNLDLKARHLEVLKISVSFIVLFLLYHSAEYMLLFNNNIAGFFGFQFLFFITAWFFGNWNMNNGLTFWGLSFSKLKLKHFMIGIFLGLLLYAIPYLISLSIRVEFITNIPDWKDILKLSLPFAFGVMFSSFSEDVLTRATVFNLFNNKIKVIWIVLISSLVYLLNHIYRLNESFDTLSYIFFLGVLLIIPLILTKNLWITGFMHWSGNVFFYVTHNVIQTESATHFLTPNRIFLIWILILIPILYYLGSKYKEKLI</sequence>
<dbReference type="GO" id="GO:0080120">
    <property type="term" value="P:CAAX-box protein maturation"/>
    <property type="evidence" value="ECO:0007669"/>
    <property type="project" value="UniProtKB-ARBA"/>
</dbReference>
<organism evidence="3 4">
    <name type="scientific">Halpernia humi</name>
    <dbReference type="NCBI Taxonomy" id="493375"/>
    <lineage>
        <taxon>Bacteria</taxon>
        <taxon>Pseudomonadati</taxon>
        <taxon>Bacteroidota</taxon>
        <taxon>Flavobacteriia</taxon>
        <taxon>Flavobacteriales</taxon>
        <taxon>Weeksellaceae</taxon>
        <taxon>Chryseobacterium group</taxon>
        <taxon>Halpernia</taxon>
    </lineage>
</organism>
<protein>
    <submittedName>
        <fullName evidence="3">CAAX protease self-immunity</fullName>
    </submittedName>
</protein>
<keyword evidence="1" id="KW-0812">Transmembrane</keyword>
<keyword evidence="3" id="KW-0378">Hydrolase</keyword>
<feature type="transmembrane region" description="Helical" evidence="1">
    <location>
        <begin position="12"/>
        <end position="32"/>
    </location>
</feature>
<keyword evidence="1" id="KW-0472">Membrane</keyword>
<dbReference type="EMBL" id="FNUS01000007">
    <property type="protein sequence ID" value="SEG53648.1"/>
    <property type="molecule type" value="Genomic_DNA"/>
</dbReference>
<evidence type="ECO:0000256" key="1">
    <source>
        <dbReference type="SAM" id="Phobius"/>
    </source>
</evidence>
<dbReference type="GO" id="GO:0004175">
    <property type="term" value="F:endopeptidase activity"/>
    <property type="evidence" value="ECO:0007669"/>
    <property type="project" value="UniProtKB-ARBA"/>
</dbReference>
<feature type="transmembrane region" description="Helical" evidence="1">
    <location>
        <begin position="185"/>
        <end position="204"/>
    </location>
</feature>
<dbReference type="GO" id="GO:0006508">
    <property type="term" value="P:proteolysis"/>
    <property type="evidence" value="ECO:0007669"/>
    <property type="project" value="UniProtKB-KW"/>
</dbReference>
<name>A0A1H6AYH5_9FLAO</name>
<dbReference type="Proteomes" id="UP000236738">
    <property type="component" value="Unassembled WGS sequence"/>
</dbReference>
<feature type="transmembrane region" description="Helical" evidence="1">
    <location>
        <begin position="120"/>
        <end position="136"/>
    </location>
</feature>